<keyword evidence="1" id="KW-0862">Zinc</keyword>
<protein>
    <recommendedName>
        <fullName evidence="3">C2H2-type domain-containing protein</fullName>
    </recommendedName>
</protein>
<dbReference type="RefSeq" id="XP_020119114.1">
    <property type="nucleotide sequence ID" value="XM_020267988.1"/>
</dbReference>
<dbReference type="PROSITE" id="PS50157">
    <property type="entry name" value="ZINC_FINGER_C2H2_2"/>
    <property type="match status" value="1"/>
</dbReference>
<comment type="caution">
    <text evidence="4">The sequence shown here is derived from an EMBL/GenBank/DDBJ whole genome shotgun (WGS) entry which is preliminary data.</text>
</comment>
<evidence type="ECO:0000259" key="3">
    <source>
        <dbReference type="PROSITE" id="PS50157"/>
    </source>
</evidence>
<dbReference type="Pfam" id="PF24537">
    <property type="entry name" value="zf-C2H2_fungi"/>
    <property type="match status" value="1"/>
</dbReference>
<feature type="region of interest" description="Disordered" evidence="2">
    <location>
        <begin position="163"/>
        <end position="193"/>
    </location>
</feature>
<feature type="compositionally biased region" description="Polar residues" evidence="2">
    <location>
        <begin position="430"/>
        <end position="440"/>
    </location>
</feature>
<dbReference type="EMBL" id="LFMY01000008">
    <property type="protein sequence ID" value="OKL58993.1"/>
    <property type="molecule type" value="Genomic_DNA"/>
</dbReference>
<keyword evidence="5" id="KW-1185">Reference proteome</keyword>
<feature type="compositionally biased region" description="Low complexity" evidence="2">
    <location>
        <begin position="370"/>
        <end position="402"/>
    </location>
</feature>
<dbReference type="GeneID" id="31005446"/>
<name>A0A225AI53_TALAT</name>
<feature type="compositionally biased region" description="Polar residues" evidence="2">
    <location>
        <begin position="181"/>
        <end position="193"/>
    </location>
</feature>
<feature type="compositionally biased region" description="Polar residues" evidence="2">
    <location>
        <begin position="631"/>
        <end position="659"/>
    </location>
</feature>
<sequence length="659" mass="72589">MDFPRLSTSPSVNYERNMPSHSFASPGPMRIPNKTVEAFAPPPLPPPQRINDLENGHDVGWLHANGMGRPDITKLAPINPGSSLLGGHRPPEPIPRIERMSLDDHVKIELPKQHTFQSSYSSNFSEPMLIDLGRKSLQGERDFSRRCVMSSSDSYDRHLLSKIGKTNSPHRASNVPAFESRGQTAASLSHSTSLGTSYQPSSMFEQSNSLVNYAVSPGGHSPRSKASWKDTVEYRSPSVESSAPSTGIELDSYSTRRQTGTVTPQSEDTFSFFSRSGRPYQEQSVFPDVECEDDNDQLRQHLTDHTHTAVDIMSRQHGMKRRASSPPREPIIETRHALHKATSNSDLAQRRAGGNLFTSHIPPSSRHLPSHGSLSSMSSGSWRTSASLSSSSGLSAATSVSSYDPLNQPSPGGSIHGLPGSKVSYYNGGDSKTSLSNRKISLQSGIGGSRSGGSKMGGLYICDCCPKKPKKFETQEELRTHELEKQYTCQFCKNRFKNKNEAERHQNSLHLRRHSWSCAALSSYQSAFHPSTSPAAQTSMGASHDTCGYCGEEFPNNPQPDWDQRFEHLTSMHKFGECNNVKKFFRADHFRQHLKHSHAGTPGKWTNILENACMKEEPPQSESRLEIISEKGSSTRSDANGAGSTKLSSSTINEVMNES</sequence>
<dbReference type="PROSITE" id="PS00028">
    <property type="entry name" value="ZINC_FINGER_C2H2_1"/>
    <property type="match status" value="1"/>
</dbReference>
<dbReference type="InterPro" id="IPR013087">
    <property type="entry name" value="Znf_C2H2_type"/>
</dbReference>
<organism evidence="4 5">
    <name type="scientific">Talaromyces atroroseus</name>
    <dbReference type="NCBI Taxonomy" id="1441469"/>
    <lineage>
        <taxon>Eukaryota</taxon>
        <taxon>Fungi</taxon>
        <taxon>Dikarya</taxon>
        <taxon>Ascomycota</taxon>
        <taxon>Pezizomycotina</taxon>
        <taxon>Eurotiomycetes</taxon>
        <taxon>Eurotiomycetidae</taxon>
        <taxon>Eurotiales</taxon>
        <taxon>Trichocomaceae</taxon>
        <taxon>Talaromyces</taxon>
        <taxon>Talaromyces sect. Trachyspermi</taxon>
    </lineage>
</organism>
<dbReference type="GO" id="GO:0008270">
    <property type="term" value="F:zinc ion binding"/>
    <property type="evidence" value="ECO:0007669"/>
    <property type="project" value="UniProtKB-KW"/>
</dbReference>
<gene>
    <name evidence="4" type="ORF">UA08_05690</name>
</gene>
<feature type="region of interest" description="Disordered" evidence="2">
    <location>
        <begin position="615"/>
        <end position="659"/>
    </location>
</feature>
<dbReference type="Proteomes" id="UP000214365">
    <property type="component" value="Unassembled WGS sequence"/>
</dbReference>
<feature type="compositionally biased region" description="Basic and acidic residues" evidence="2">
    <location>
        <begin position="615"/>
        <end position="629"/>
    </location>
</feature>
<dbReference type="OrthoDB" id="3524154at2759"/>
<feature type="region of interest" description="Disordered" evidence="2">
    <location>
        <begin position="1"/>
        <end position="32"/>
    </location>
</feature>
<keyword evidence="1" id="KW-0479">Metal-binding</keyword>
<feature type="domain" description="C2H2-type" evidence="3">
    <location>
        <begin position="487"/>
        <end position="515"/>
    </location>
</feature>
<dbReference type="InterPro" id="IPR057026">
    <property type="entry name" value="Znf-C2H2_ascomycetes"/>
</dbReference>
<keyword evidence="1" id="KW-0863">Zinc-finger</keyword>
<accession>A0A225AI53</accession>
<feature type="compositionally biased region" description="Polar residues" evidence="2">
    <location>
        <begin position="1"/>
        <end position="23"/>
    </location>
</feature>
<proteinExistence type="predicted"/>
<evidence type="ECO:0000313" key="5">
    <source>
        <dbReference type="Proteomes" id="UP000214365"/>
    </source>
</evidence>
<dbReference type="STRING" id="1441469.A0A225AI53"/>
<evidence type="ECO:0000313" key="4">
    <source>
        <dbReference type="EMBL" id="OKL58993.1"/>
    </source>
</evidence>
<dbReference type="Gene3D" id="3.30.160.60">
    <property type="entry name" value="Classic Zinc Finger"/>
    <property type="match status" value="1"/>
</dbReference>
<evidence type="ECO:0000256" key="1">
    <source>
        <dbReference type="PROSITE-ProRule" id="PRU00042"/>
    </source>
</evidence>
<reference evidence="4 5" key="1">
    <citation type="submission" date="2015-06" db="EMBL/GenBank/DDBJ databases">
        <title>Talaromyces atroroseus IBT 11181 draft genome.</title>
        <authorList>
            <person name="Rasmussen K.B."/>
            <person name="Rasmussen S."/>
            <person name="Petersen B."/>
            <person name="Sicheritz-Ponten T."/>
            <person name="Mortensen U.H."/>
            <person name="Thrane U."/>
        </authorList>
    </citation>
    <scope>NUCLEOTIDE SEQUENCE [LARGE SCALE GENOMIC DNA]</scope>
    <source>
        <strain evidence="4 5">IBT 11181</strain>
    </source>
</reference>
<feature type="region of interest" description="Disordered" evidence="2">
    <location>
        <begin position="355"/>
        <end position="449"/>
    </location>
</feature>
<dbReference type="AlphaFoldDB" id="A0A225AI53"/>
<evidence type="ECO:0000256" key="2">
    <source>
        <dbReference type="SAM" id="MobiDB-lite"/>
    </source>
</evidence>